<dbReference type="EMBL" id="REGN01003806">
    <property type="protein sequence ID" value="RNA20675.1"/>
    <property type="molecule type" value="Genomic_DNA"/>
</dbReference>
<organism evidence="1 2">
    <name type="scientific">Brachionus plicatilis</name>
    <name type="common">Marine rotifer</name>
    <name type="synonym">Brachionus muelleri</name>
    <dbReference type="NCBI Taxonomy" id="10195"/>
    <lineage>
        <taxon>Eukaryota</taxon>
        <taxon>Metazoa</taxon>
        <taxon>Spiralia</taxon>
        <taxon>Gnathifera</taxon>
        <taxon>Rotifera</taxon>
        <taxon>Eurotatoria</taxon>
        <taxon>Monogononta</taxon>
        <taxon>Pseudotrocha</taxon>
        <taxon>Ploima</taxon>
        <taxon>Brachionidae</taxon>
        <taxon>Brachionus</taxon>
    </lineage>
</organism>
<evidence type="ECO:0000313" key="2">
    <source>
        <dbReference type="Proteomes" id="UP000276133"/>
    </source>
</evidence>
<comment type="caution">
    <text evidence="1">The sequence shown here is derived from an EMBL/GenBank/DDBJ whole genome shotgun (WGS) entry which is preliminary data.</text>
</comment>
<proteinExistence type="predicted"/>
<gene>
    <name evidence="1" type="ORF">BpHYR1_029784</name>
</gene>
<accession>A0A3M7RBM5</accession>
<keyword evidence="2" id="KW-1185">Reference proteome</keyword>
<dbReference type="AlphaFoldDB" id="A0A3M7RBM5"/>
<dbReference type="Proteomes" id="UP000276133">
    <property type="component" value="Unassembled WGS sequence"/>
</dbReference>
<evidence type="ECO:0000313" key="1">
    <source>
        <dbReference type="EMBL" id="RNA20675.1"/>
    </source>
</evidence>
<reference evidence="1 2" key="1">
    <citation type="journal article" date="2018" name="Sci. Rep.">
        <title>Genomic signatures of local adaptation to the degree of environmental predictability in rotifers.</title>
        <authorList>
            <person name="Franch-Gras L."/>
            <person name="Hahn C."/>
            <person name="Garcia-Roger E.M."/>
            <person name="Carmona M.J."/>
            <person name="Serra M."/>
            <person name="Gomez A."/>
        </authorList>
    </citation>
    <scope>NUCLEOTIDE SEQUENCE [LARGE SCALE GENOMIC DNA]</scope>
    <source>
        <strain evidence="1">HYR1</strain>
    </source>
</reference>
<sequence>MQIDMDPLSSQQKHPNKFFKPVFDCKISESVSHGRLVGNFCQILSQGRLDCYYMKLPLFFYLFKSTELILLQNKNELKLGLDACSPFLLTFPKKIQELYFVTSLKSNYFKINKNFAFYRRNLEVPYYNRTIIEIQYNFTIISCGAHLQTLKLMQLWFHNVLKWILIFQQLPDDQDSPNKSNKLFPFL</sequence>
<name>A0A3M7RBM5_BRAPC</name>
<protein>
    <submittedName>
        <fullName evidence="1">Uncharacterized protein</fullName>
    </submittedName>
</protein>